<evidence type="ECO:0000256" key="1">
    <source>
        <dbReference type="ARBA" id="ARBA00001974"/>
    </source>
</evidence>
<dbReference type="Gene3D" id="3.50.50.60">
    <property type="entry name" value="FAD/NAD(P)-binding domain"/>
    <property type="match status" value="1"/>
</dbReference>
<dbReference type="GO" id="GO:0016491">
    <property type="term" value="F:oxidoreductase activity"/>
    <property type="evidence" value="ECO:0007669"/>
    <property type="project" value="UniProtKB-KW"/>
</dbReference>
<evidence type="ECO:0000256" key="2">
    <source>
        <dbReference type="ARBA" id="ARBA00004924"/>
    </source>
</evidence>
<dbReference type="STRING" id="383855.M2ZDR9"/>
<feature type="compositionally biased region" description="Low complexity" evidence="11">
    <location>
        <begin position="7"/>
        <end position="32"/>
    </location>
</feature>
<dbReference type="EC" id="1.14.13.196" evidence="4"/>
<evidence type="ECO:0000313" key="13">
    <source>
        <dbReference type="Proteomes" id="UP000016932"/>
    </source>
</evidence>
<dbReference type="VEuPathDB" id="FungiDB:MYCFIDRAFT_60092"/>
<comment type="cofactor">
    <cofactor evidence="1">
        <name>FAD</name>
        <dbReference type="ChEBI" id="CHEBI:57692"/>
    </cofactor>
</comment>
<dbReference type="Pfam" id="PF13434">
    <property type="entry name" value="Lys_Orn_oxgnase"/>
    <property type="match status" value="1"/>
</dbReference>
<evidence type="ECO:0000256" key="7">
    <source>
        <dbReference type="ARBA" id="ARBA00022857"/>
    </source>
</evidence>
<keyword evidence="13" id="KW-1185">Reference proteome</keyword>
<dbReference type="PANTHER" id="PTHR42802">
    <property type="entry name" value="MONOOXYGENASE"/>
    <property type="match status" value="1"/>
</dbReference>
<dbReference type="EMBL" id="KB446566">
    <property type="protein sequence ID" value="EME77239.1"/>
    <property type="molecule type" value="Genomic_DNA"/>
</dbReference>
<comment type="catalytic activity">
    <reaction evidence="10">
        <text>L-ornithine + NADH + O2 = N(5)-hydroxy-L-ornithine + NAD(+) + H2O</text>
        <dbReference type="Rhea" id="RHEA:41512"/>
        <dbReference type="ChEBI" id="CHEBI:15377"/>
        <dbReference type="ChEBI" id="CHEBI:15379"/>
        <dbReference type="ChEBI" id="CHEBI:46911"/>
        <dbReference type="ChEBI" id="CHEBI:57540"/>
        <dbReference type="ChEBI" id="CHEBI:57945"/>
        <dbReference type="ChEBI" id="CHEBI:78275"/>
        <dbReference type="EC" id="1.14.13.196"/>
    </reaction>
</comment>
<accession>M2ZDR9</accession>
<dbReference type="Proteomes" id="UP000016932">
    <property type="component" value="Unassembled WGS sequence"/>
</dbReference>
<evidence type="ECO:0000256" key="3">
    <source>
        <dbReference type="ARBA" id="ARBA00007588"/>
    </source>
</evidence>
<comment type="catalytic activity">
    <reaction evidence="9">
        <text>L-ornithine + NADPH + O2 = N(5)-hydroxy-L-ornithine + NADP(+) + H2O</text>
        <dbReference type="Rhea" id="RHEA:41508"/>
        <dbReference type="ChEBI" id="CHEBI:15377"/>
        <dbReference type="ChEBI" id="CHEBI:15379"/>
        <dbReference type="ChEBI" id="CHEBI:46911"/>
        <dbReference type="ChEBI" id="CHEBI:57783"/>
        <dbReference type="ChEBI" id="CHEBI:58349"/>
        <dbReference type="ChEBI" id="CHEBI:78275"/>
        <dbReference type="EC" id="1.14.13.196"/>
    </reaction>
</comment>
<keyword evidence="6" id="KW-0274">FAD</keyword>
<keyword evidence="7" id="KW-0521">NADP</keyword>
<comment type="similarity">
    <text evidence="3">Belongs to the lysine N(6)-hydroxylase/L-ornithine N(5)-oxygenase family.</text>
</comment>
<evidence type="ECO:0000256" key="6">
    <source>
        <dbReference type="ARBA" id="ARBA00022827"/>
    </source>
</evidence>
<keyword evidence="8" id="KW-0560">Oxidoreductase</keyword>
<dbReference type="RefSeq" id="XP_007932002.1">
    <property type="nucleotide sequence ID" value="XM_007933811.1"/>
</dbReference>
<dbReference type="PRINTS" id="PR00368">
    <property type="entry name" value="FADPNR"/>
</dbReference>
<name>M2ZDR9_PSEFD</name>
<dbReference type="OrthoDB" id="3519933at2759"/>
<keyword evidence="5" id="KW-0285">Flavoprotein</keyword>
<sequence length="537" mass="59837">MSPHALSSEISSSSYSPSITSTTPTSPSEIPTLLHHDNTTTQKSHLHRFPSSELQDLVCIGFGPASLSIAIALHDKFESSSSSPQHAPPRVRFLEKQETFAWHAGMLLPGAKMQITFLKDLATLRDPRSEFTFLNYLREKGRLVAFTNLGSFLPLRREYEDYMRWCAGRFGEVVDYGQRGEGVEVGGVNAETGEVQDFRVVSVDVRTRERRVLRAKHVVIAAGGRPNFLECLPEKHPRVLHSSQYATHVHKVFPDGTRPRRVAVIGGGQSAAECWHDVPSRFPGSQSVLLIRGAALKPSDDSPFVNEVFNPDKVDDVFSQDPQVRAAMLALDKATNYGVVRIELLEQIYAEMYSYQLQHQSEEDWPHRIKNFREVTGMRDVMDNGNQAIELQIQNNSGKYCANKPSCTETMVVDLVVVASGYKRDSHEEMLFGLRDLMPGGNIEGQKWTVKRDYSVEFAPGTVQSDAGVWLQGCNEKTHGLSDTLLSILAVRGGEMVENIFGYSSEAQTKHMMESSVEMMGELDGESIRRQELGMGG</sequence>
<dbReference type="InterPro" id="IPR025700">
    <property type="entry name" value="Lys/Orn_oxygenase"/>
</dbReference>
<dbReference type="AlphaFoldDB" id="M2ZDR9"/>
<evidence type="ECO:0000313" key="12">
    <source>
        <dbReference type="EMBL" id="EME77239.1"/>
    </source>
</evidence>
<evidence type="ECO:0000256" key="11">
    <source>
        <dbReference type="SAM" id="MobiDB-lite"/>
    </source>
</evidence>
<dbReference type="HOGENOM" id="CLU_020931_2_0_1"/>
<protein>
    <recommendedName>
        <fullName evidence="4">L-ornithine N(5)-monooxygenase [NAD(P)H]</fullName>
        <ecNumber evidence="4">1.14.13.196</ecNumber>
    </recommendedName>
</protein>
<evidence type="ECO:0000256" key="4">
    <source>
        <dbReference type="ARBA" id="ARBA00012881"/>
    </source>
</evidence>
<dbReference type="KEGG" id="pfj:MYCFIDRAFT_60092"/>
<dbReference type="PANTHER" id="PTHR42802:SF1">
    <property type="entry name" value="L-ORNITHINE N(5)-MONOOXYGENASE"/>
    <property type="match status" value="1"/>
</dbReference>
<proteinExistence type="inferred from homology"/>
<feature type="region of interest" description="Disordered" evidence="11">
    <location>
        <begin position="1"/>
        <end position="35"/>
    </location>
</feature>
<dbReference type="GO" id="GO:0006879">
    <property type="term" value="P:intracellular iron ion homeostasis"/>
    <property type="evidence" value="ECO:0007669"/>
    <property type="project" value="TreeGrafter"/>
</dbReference>
<dbReference type="InterPro" id="IPR036188">
    <property type="entry name" value="FAD/NAD-bd_sf"/>
</dbReference>
<evidence type="ECO:0000256" key="8">
    <source>
        <dbReference type="ARBA" id="ARBA00023002"/>
    </source>
</evidence>
<dbReference type="SUPFAM" id="SSF51905">
    <property type="entry name" value="FAD/NAD(P)-binding domain"/>
    <property type="match status" value="1"/>
</dbReference>
<dbReference type="eggNOG" id="KOG1399">
    <property type="taxonomic scope" value="Eukaryota"/>
</dbReference>
<gene>
    <name evidence="12" type="ORF">MYCFIDRAFT_60092</name>
</gene>
<dbReference type="GeneID" id="19340566"/>
<evidence type="ECO:0000256" key="10">
    <source>
        <dbReference type="ARBA" id="ARBA00049248"/>
    </source>
</evidence>
<reference evidence="12 13" key="1">
    <citation type="journal article" date="2012" name="PLoS Pathog.">
        <title>Diverse lifestyles and strategies of plant pathogenesis encoded in the genomes of eighteen Dothideomycetes fungi.</title>
        <authorList>
            <person name="Ohm R.A."/>
            <person name="Feau N."/>
            <person name="Henrissat B."/>
            <person name="Schoch C.L."/>
            <person name="Horwitz B.A."/>
            <person name="Barry K.W."/>
            <person name="Condon B.J."/>
            <person name="Copeland A.C."/>
            <person name="Dhillon B."/>
            <person name="Glaser F."/>
            <person name="Hesse C.N."/>
            <person name="Kosti I."/>
            <person name="LaButti K."/>
            <person name="Lindquist E.A."/>
            <person name="Lucas S."/>
            <person name="Salamov A.A."/>
            <person name="Bradshaw R.E."/>
            <person name="Ciuffetti L."/>
            <person name="Hamelin R.C."/>
            <person name="Kema G.H.J."/>
            <person name="Lawrence C."/>
            <person name="Scott J.A."/>
            <person name="Spatafora J.W."/>
            <person name="Turgeon B.G."/>
            <person name="de Wit P.J.G.M."/>
            <person name="Zhong S."/>
            <person name="Goodwin S.B."/>
            <person name="Grigoriev I.V."/>
        </authorList>
    </citation>
    <scope>NUCLEOTIDE SEQUENCE [LARGE SCALE GENOMIC DNA]</scope>
    <source>
        <strain evidence="12 13">CIRAD86</strain>
    </source>
</reference>
<evidence type="ECO:0000256" key="5">
    <source>
        <dbReference type="ARBA" id="ARBA00022630"/>
    </source>
</evidence>
<organism evidence="12 13">
    <name type="scientific">Pseudocercospora fijiensis (strain CIRAD86)</name>
    <name type="common">Black leaf streak disease fungus</name>
    <name type="synonym">Mycosphaerella fijiensis</name>
    <dbReference type="NCBI Taxonomy" id="383855"/>
    <lineage>
        <taxon>Eukaryota</taxon>
        <taxon>Fungi</taxon>
        <taxon>Dikarya</taxon>
        <taxon>Ascomycota</taxon>
        <taxon>Pezizomycotina</taxon>
        <taxon>Dothideomycetes</taxon>
        <taxon>Dothideomycetidae</taxon>
        <taxon>Mycosphaerellales</taxon>
        <taxon>Mycosphaerellaceae</taxon>
        <taxon>Pseudocercospora</taxon>
    </lineage>
</organism>
<comment type="pathway">
    <text evidence="2">Siderophore biosynthesis.</text>
</comment>
<evidence type="ECO:0000256" key="9">
    <source>
        <dbReference type="ARBA" id="ARBA00047598"/>
    </source>
</evidence>